<dbReference type="PANTHER" id="PTHR48059">
    <property type="entry name" value="POLYGALACTURONASE INHIBITOR 1"/>
    <property type="match status" value="1"/>
</dbReference>
<evidence type="ECO:0000256" key="5">
    <source>
        <dbReference type="ARBA" id="ARBA00022729"/>
    </source>
</evidence>
<dbReference type="InterPro" id="IPR032675">
    <property type="entry name" value="LRR_dom_sf"/>
</dbReference>
<dbReference type="GO" id="GO:0005886">
    <property type="term" value="C:plasma membrane"/>
    <property type="evidence" value="ECO:0007669"/>
    <property type="project" value="UniProtKB-SubCell"/>
</dbReference>
<keyword evidence="4" id="KW-0812">Transmembrane</keyword>
<feature type="domain" description="Disease resistance R13L4/SHOC-2-like LRR" evidence="12">
    <location>
        <begin position="244"/>
        <end position="375"/>
    </location>
</feature>
<feature type="domain" description="Leucine-rich repeat-containing N-terminal plant-type" evidence="11">
    <location>
        <begin position="179"/>
        <end position="222"/>
    </location>
</feature>
<keyword evidence="9" id="KW-0325">Glycoprotein</keyword>
<keyword evidence="7" id="KW-1133">Transmembrane helix</keyword>
<evidence type="ECO:0000256" key="1">
    <source>
        <dbReference type="ARBA" id="ARBA00004236"/>
    </source>
</evidence>
<proteinExistence type="inferred from homology"/>
<dbReference type="GO" id="GO:0016301">
    <property type="term" value="F:kinase activity"/>
    <property type="evidence" value="ECO:0007669"/>
    <property type="project" value="UniProtKB-KW"/>
</dbReference>
<dbReference type="AlphaFoldDB" id="A0A6L2NZ53"/>
<evidence type="ECO:0000256" key="9">
    <source>
        <dbReference type="ARBA" id="ARBA00023180"/>
    </source>
</evidence>
<keyword evidence="13" id="KW-0418">Kinase</keyword>
<dbReference type="SMART" id="SM00369">
    <property type="entry name" value="LRR_TYP"/>
    <property type="match status" value="7"/>
</dbReference>
<evidence type="ECO:0000256" key="4">
    <source>
        <dbReference type="ARBA" id="ARBA00022692"/>
    </source>
</evidence>
<protein>
    <submittedName>
        <fullName evidence="13">MDIS1-interacting receptor like kinase 2-like</fullName>
    </submittedName>
</protein>
<keyword evidence="6" id="KW-0677">Repeat</keyword>
<organism evidence="13">
    <name type="scientific">Tanacetum cinerariifolium</name>
    <name type="common">Dalmatian daisy</name>
    <name type="synonym">Chrysanthemum cinerariifolium</name>
    <dbReference type="NCBI Taxonomy" id="118510"/>
    <lineage>
        <taxon>Eukaryota</taxon>
        <taxon>Viridiplantae</taxon>
        <taxon>Streptophyta</taxon>
        <taxon>Embryophyta</taxon>
        <taxon>Tracheophyta</taxon>
        <taxon>Spermatophyta</taxon>
        <taxon>Magnoliopsida</taxon>
        <taxon>eudicotyledons</taxon>
        <taxon>Gunneridae</taxon>
        <taxon>Pentapetalae</taxon>
        <taxon>asterids</taxon>
        <taxon>campanulids</taxon>
        <taxon>Asterales</taxon>
        <taxon>Asteraceae</taxon>
        <taxon>Asteroideae</taxon>
        <taxon>Anthemideae</taxon>
        <taxon>Anthemidinae</taxon>
        <taxon>Tanacetum</taxon>
    </lineage>
</organism>
<dbReference type="Pfam" id="PF08263">
    <property type="entry name" value="LRRNT_2"/>
    <property type="match status" value="1"/>
</dbReference>
<keyword evidence="3" id="KW-0433">Leucine-rich repeat</keyword>
<dbReference type="FunFam" id="3.80.10.10:FF:000041">
    <property type="entry name" value="LRR receptor-like serine/threonine-protein kinase ERECTA"/>
    <property type="match status" value="1"/>
</dbReference>
<dbReference type="GO" id="GO:0051707">
    <property type="term" value="P:response to other organism"/>
    <property type="evidence" value="ECO:0007669"/>
    <property type="project" value="UniProtKB-ARBA"/>
</dbReference>
<dbReference type="InterPro" id="IPR001611">
    <property type="entry name" value="Leu-rich_rpt"/>
</dbReference>
<dbReference type="InterPro" id="IPR013210">
    <property type="entry name" value="LRR_N_plant-typ"/>
</dbReference>
<comment type="similarity">
    <text evidence="10">Belongs to the polygalacturonase-inhibiting protein family.</text>
</comment>
<dbReference type="Pfam" id="PF13855">
    <property type="entry name" value="LRR_8"/>
    <property type="match status" value="1"/>
</dbReference>
<dbReference type="Pfam" id="PF23598">
    <property type="entry name" value="LRR_14"/>
    <property type="match status" value="1"/>
</dbReference>
<dbReference type="Gene3D" id="3.80.10.10">
    <property type="entry name" value="Ribonuclease Inhibitor"/>
    <property type="match status" value="3"/>
</dbReference>
<dbReference type="FunFam" id="3.80.10.10:FF:000383">
    <property type="entry name" value="Leucine-rich repeat receptor protein kinase EMS1"/>
    <property type="match status" value="1"/>
</dbReference>
<evidence type="ECO:0000256" key="3">
    <source>
        <dbReference type="ARBA" id="ARBA00022614"/>
    </source>
</evidence>
<evidence type="ECO:0000256" key="7">
    <source>
        <dbReference type="ARBA" id="ARBA00022989"/>
    </source>
</evidence>
<comment type="caution">
    <text evidence="13">The sequence shown here is derived from an EMBL/GenBank/DDBJ whole genome shotgun (WGS) entry which is preliminary data.</text>
</comment>
<sequence>MSNANSVSVSINNALVKNSVNDVKSGCLCAICGRCMIAETHYECVHVMLSKMNESKKSKSAKKHKKNVWKPTGHVFTEAGLKWKPTEEIQKPEIKVYNRKPKNVKNIGSSKIAKIVESKNANHSKPNHTWGSNATDIPSSSYLVMRGCPDCTLVFGLQMFQTHNGKLLSAHELLASCSSDEVDALLKWKATLHTQNNNAVLPSWTDDQKTVSPCNWYRVSCNENGSVNRLNLSSSGFYGTLDYLSFSSFPDLMYFELSKNYLSGIIPSEIGRLSKLVYLDLSSNQFTGKIPPEIGQMRNLVTLHLNRNQLISSIPQTICQIRFLSELALNHNSLSGSIPTCFAQLFNLSSIFLNDNNISGSIPYELGTLSNLKEMYMFNNYLSGSIPNTFVNLKKLTDLVLAENQLNGSIPTIIGTLTSLERLELQSNNLSGLIPRSLGELGSLTVLRLYNNKLSGPIPKELGNLMSLSKLQLGENQLNGSMPESFGNLKSLEVLNLRLNQLSGPIPQELAKLKLVTIEISNNSFSGTLPDGICNGGKLERLI</sequence>
<name>A0A6L2NZ53_TANCI</name>
<evidence type="ECO:0000256" key="6">
    <source>
        <dbReference type="ARBA" id="ARBA00022737"/>
    </source>
</evidence>
<evidence type="ECO:0000256" key="2">
    <source>
        <dbReference type="ARBA" id="ARBA00022475"/>
    </source>
</evidence>
<dbReference type="GO" id="GO:0006952">
    <property type="term" value="P:defense response"/>
    <property type="evidence" value="ECO:0007669"/>
    <property type="project" value="UniProtKB-ARBA"/>
</dbReference>
<evidence type="ECO:0000259" key="12">
    <source>
        <dbReference type="Pfam" id="PF23598"/>
    </source>
</evidence>
<evidence type="ECO:0000259" key="11">
    <source>
        <dbReference type="Pfam" id="PF08263"/>
    </source>
</evidence>
<dbReference type="EMBL" id="BKCJ010010155">
    <property type="protein sequence ID" value="GEU90302.1"/>
    <property type="molecule type" value="Genomic_DNA"/>
</dbReference>
<dbReference type="InterPro" id="IPR051848">
    <property type="entry name" value="PGIP"/>
</dbReference>
<feature type="non-terminal residue" evidence="13">
    <location>
        <position position="543"/>
    </location>
</feature>
<keyword evidence="8" id="KW-0472">Membrane</keyword>
<dbReference type="Pfam" id="PF00560">
    <property type="entry name" value="LRR_1"/>
    <property type="match status" value="2"/>
</dbReference>
<evidence type="ECO:0000313" key="13">
    <source>
        <dbReference type="EMBL" id="GEU90302.1"/>
    </source>
</evidence>
<accession>A0A6L2NZ53</accession>
<keyword evidence="13" id="KW-0675">Receptor</keyword>
<evidence type="ECO:0000256" key="8">
    <source>
        <dbReference type="ARBA" id="ARBA00023136"/>
    </source>
</evidence>
<dbReference type="InterPro" id="IPR055414">
    <property type="entry name" value="LRR_R13L4/SHOC2-like"/>
</dbReference>
<keyword evidence="2" id="KW-1003">Cell membrane</keyword>
<reference evidence="13" key="1">
    <citation type="journal article" date="2019" name="Sci. Rep.">
        <title>Draft genome of Tanacetum cinerariifolium, the natural source of mosquito coil.</title>
        <authorList>
            <person name="Yamashiro T."/>
            <person name="Shiraishi A."/>
            <person name="Satake H."/>
            <person name="Nakayama K."/>
        </authorList>
    </citation>
    <scope>NUCLEOTIDE SEQUENCE</scope>
</reference>
<gene>
    <name evidence="13" type="ORF">Tci_062280</name>
</gene>
<evidence type="ECO:0000256" key="10">
    <source>
        <dbReference type="ARBA" id="ARBA00038043"/>
    </source>
</evidence>
<keyword evidence="5" id="KW-0732">Signal</keyword>
<dbReference type="PANTHER" id="PTHR48059:SF30">
    <property type="entry name" value="OS06G0587000 PROTEIN"/>
    <property type="match status" value="1"/>
</dbReference>
<keyword evidence="13" id="KW-0808">Transferase</keyword>
<comment type="subcellular location">
    <subcellularLocation>
        <location evidence="1">Cell membrane</location>
    </subcellularLocation>
</comment>
<dbReference type="FunFam" id="3.80.10.10:FF:000400">
    <property type="entry name" value="Nuclear pore complex protein NUP107"/>
    <property type="match status" value="1"/>
</dbReference>
<dbReference type="SUPFAM" id="SSF52058">
    <property type="entry name" value="L domain-like"/>
    <property type="match status" value="1"/>
</dbReference>
<dbReference type="InterPro" id="IPR003591">
    <property type="entry name" value="Leu-rich_rpt_typical-subtyp"/>
</dbReference>